<name>A4S538_OSTLU</name>
<evidence type="ECO:0000313" key="1">
    <source>
        <dbReference type="EMBL" id="ABO98669.1"/>
    </source>
</evidence>
<dbReference type="HOGENOM" id="CLU_1828568_0_0_1"/>
<proteinExistence type="predicted"/>
<dbReference type="EMBL" id="CP000591">
    <property type="protein sequence ID" value="ABO98669.1"/>
    <property type="molecule type" value="Genomic_DNA"/>
</dbReference>
<organism evidence="1 2">
    <name type="scientific">Ostreococcus lucimarinus (strain CCE9901)</name>
    <dbReference type="NCBI Taxonomy" id="436017"/>
    <lineage>
        <taxon>Eukaryota</taxon>
        <taxon>Viridiplantae</taxon>
        <taxon>Chlorophyta</taxon>
        <taxon>Mamiellophyceae</taxon>
        <taxon>Mamiellales</taxon>
        <taxon>Bathycoccaceae</taxon>
        <taxon>Ostreococcus</taxon>
    </lineage>
</organism>
<keyword evidence="2" id="KW-1185">Reference proteome</keyword>
<dbReference type="KEGG" id="olu:OSTLU_26625"/>
<evidence type="ECO:0000313" key="2">
    <source>
        <dbReference type="Proteomes" id="UP000001568"/>
    </source>
</evidence>
<dbReference type="GeneID" id="5004488"/>
<sequence>MSKKNNRTTAANRVEHAKRVEREALVKKEARRVRKMAAMALASDAMAVDGAGGKGGTAGRARLEAKNVRKAQSLRLAGGVRKVRAGKNTHKVVRGVPVGKAKLRKNAVVMGIKIVDAATKQAALDAIAEARGDGGATAMRR</sequence>
<dbReference type="OrthoDB" id="498682at2759"/>
<gene>
    <name evidence="1" type="ORF">OSTLU_26625</name>
</gene>
<protein>
    <submittedName>
        <fullName evidence="1">Uncharacterized protein</fullName>
    </submittedName>
</protein>
<dbReference type="AlphaFoldDB" id="A4S538"/>
<dbReference type="Gramene" id="ABO98669">
    <property type="protein sequence ID" value="ABO98669"/>
    <property type="gene ID" value="OSTLU_26625"/>
</dbReference>
<reference evidence="1 2" key="1">
    <citation type="journal article" date="2007" name="Proc. Natl. Acad. Sci. U.S.A.">
        <title>The tiny eukaryote Ostreococcus provides genomic insights into the paradox of plankton speciation.</title>
        <authorList>
            <person name="Palenik B."/>
            <person name="Grimwood J."/>
            <person name="Aerts A."/>
            <person name="Rouze P."/>
            <person name="Salamov A."/>
            <person name="Putnam N."/>
            <person name="Dupont C."/>
            <person name="Jorgensen R."/>
            <person name="Derelle E."/>
            <person name="Rombauts S."/>
            <person name="Zhou K."/>
            <person name="Otillar R."/>
            <person name="Merchant S.S."/>
            <person name="Podell S."/>
            <person name="Gaasterland T."/>
            <person name="Napoli C."/>
            <person name="Gendler K."/>
            <person name="Manuell A."/>
            <person name="Tai V."/>
            <person name="Vallon O."/>
            <person name="Piganeau G."/>
            <person name="Jancek S."/>
            <person name="Heijde M."/>
            <person name="Jabbari K."/>
            <person name="Bowler C."/>
            <person name="Lohr M."/>
            <person name="Robbens S."/>
            <person name="Werner G."/>
            <person name="Dubchak I."/>
            <person name="Pazour G.J."/>
            <person name="Ren Q."/>
            <person name="Paulsen I."/>
            <person name="Delwiche C."/>
            <person name="Schmutz J."/>
            <person name="Rokhsar D."/>
            <person name="Van de Peer Y."/>
            <person name="Moreau H."/>
            <person name="Grigoriev I.V."/>
        </authorList>
    </citation>
    <scope>NUCLEOTIDE SEQUENCE [LARGE SCALE GENOMIC DNA]</scope>
    <source>
        <strain evidence="1 2">CCE9901</strain>
    </source>
</reference>
<dbReference type="RefSeq" id="XP_001420376.1">
    <property type="nucleotide sequence ID" value="XM_001420339.1"/>
</dbReference>
<accession>A4S538</accession>
<dbReference type="Proteomes" id="UP000001568">
    <property type="component" value="Chromosome 11"/>
</dbReference>
<dbReference type="OMA" id="RAGKNTH"/>